<evidence type="ECO:0000313" key="3">
    <source>
        <dbReference type="Proteomes" id="UP000186922"/>
    </source>
</evidence>
<dbReference type="Proteomes" id="UP000186922">
    <property type="component" value="Unassembled WGS sequence"/>
</dbReference>
<protein>
    <recommendedName>
        <fullName evidence="4">Peptidase M12A domain-containing protein</fullName>
    </recommendedName>
</protein>
<feature type="signal peptide" evidence="1">
    <location>
        <begin position="1"/>
        <end position="20"/>
    </location>
</feature>
<dbReference type="InterPro" id="IPR024079">
    <property type="entry name" value="MetalloPept_cat_dom_sf"/>
</dbReference>
<keyword evidence="1" id="KW-0732">Signal</keyword>
<feature type="chain" id="PRO_5008899139" description="Peptidase M12A domain-containing protein" evidence="1">
    <location>
        <begin position="21"/>
        <end position="304"/>
    </location>
</feature>
<dbReference type="EMBL" id="BDGG01000014">
    <property type="protein sequence ID" value="GAV07073.1"/>
    <property type="molecule type" value="Genomic_DNA"/>
</dbReference>
<keyword evidence="3" id="KW-1185">Reference proteome</keyword>
<evidence type="ECO:0000313" key="2">
    <source>
        <dbReference type="EMBL" id="GAV07073.1"/>
    </source>
</evidence>
<evidence type="ECO:0000256" key="1">
    <source>
        <dbReference type="SAM" id="SignalP"/>
    </source>
</evidence>
<accession>A0A1D1W2V7</accession>
<sequence length="304" mass="32786">MAFLIAVITAVLVCCDLGQAAVIIKADPSHPFSPWPSNVITYRLGPDFVEEEITSLTTAMEQITKDTGNCIQFKRDVNVSDSSDVPFVLIRKDLGHNVMARICSADPGFNALLQNQRGKGQVAVMYGGGADEGSCLGAGRERDAMRLLVNILGLQNEYLRQDREDPPTPSIIFAKADDQGRNDLIDDSLAGENIFGRVNTLNANNSQIISPFDPLSITMVRSDRFAKSPLKKVFILQPGVEVGVKAALSVQDCAALIYMYGKYCPEKGSGSRPTCSTNDPYATGNKPEISIGVIPAFDANGNPI</sequence>
<dbReference type="Gene3D" id="3.40.390.10">
    <property type="entry name" value="Collagenase (Catalytic Domain)"/>
    <property type="match status" value="1"/>
</dbReference>
<proteinExistence type="predicted"/>
<dbReference type="OrthoDB" id="10591037at2759"/>
<organism evidence="2 3">
    <name type="scientific">Ramazzottius varieornatus</name>
    <name type="common">Water bear</name>
    <name type="synonym">Tardigrade</name>
    <dbReference type="NCBI Taxonomy" id="947166"/>
    <lineage>
        <taxon>Eukaryota</taxon>
        <taxon>Metazoa</taxon>
        <taxon>Ecdysozoa</taxon>
        <taxon>Tardigrada</taxon>
        <taxon>Eutardigrada</taxon>
        <taxon>Parachela</taxon>
        <taxon>Hypsibioidea</taxon>
        <taxon>Ramazzottiidae</taxon>
        <taxon>Ramazzottius</taxon>
    </lineage>
</organism>
<evidence type="ECO:0008006" key="4">
    <source>
        <dbReference type="Google" id="ProtNLM"/>
    </source>
</evidence>
<reference evidence="2 3" key="1">
    <citation type="journal article" date="2016" name="Nat. Commun.">
        <title>Extremotolerant tardigrade genome and improved radiotolerance of human cultured cells by tardigrade-unique protein.</title>
        <authorList>
            <person name="Hashimoto T."/>
            <person name="Horikawa D.D."/>
            <person name="Saito Y."/>
            <person name="Kuwahara H."/>
            <person name="Kozuka-Hata H."/>
            <person name="Shin-I T."/>
            <person name="Minakuchi Y."/>
            <person name="Ohishi K."/>
            <person name="Motoyama A."/>
            <person name="Aizu T."/>
            <person name="Enomoto A."/>
            <person name="Kondo K."/>
            <person name="Tanaka S."/>
            <person name="Hara Y."/>
            <person name="Koshikawa S."/>
            <person name="Sagara H."/>
            <person name="Miura T."/>
            <person name="Yokobori S."/>
            <person name="Miyagawa K."/>
            <person name="Suzuki Y."/>
            <person name="Kubo T."/>
            <person name="Oyama M."/>
            <person name="Kohara Y."/>
            <person name="Fujiyama A."/>
            <person name="Arakawa K."/>
            <person name="Katayama T."/>
            <person name="Toyoda A."/>
            <person name="Kunieda T."/>
        </authorList>
    </citation>
    <scope>NUCLEOTIDE SEQUENCE [LARGE SCALE GENOMIC DNA]</scope>
    <source>
        <strain evidence="2 3">YOKOZUNA-1</strain>
    </source>
</reference>
<name>A0A1D1W2V7_RAMVA</name>
<comment type="caution">
    <text evidence="2">The sequence shown here is derived from an EMBL/GenBank/DDBJ whole genome shotgun (WGS) entry which is preliminary data.</text>
</comment>
<gene>
    <name evidence="2" type="primary">RvY_16955-1</name>
    <name evidence="2" type="synonym">RvY_16955.1</name>
    <name evidence="2" type="ORF">RvY_16955</name>
</gene>
<dbReference type="GO" id="GO:0008237">
    <property type="term" value="F:metallopeptidase activity"/>
    <property type="evidence" value="ECO:0007669"/>
    <property type="project" value="InterPro"/>
</dbReference>
<dbReference type="AlphaFoldDB" id="A0A1D1W2V7"/>